<accession>A0A3B1DJD7</accession>
<keyword evidence="1" id="KW-1133">Transmembrane helix</keyword>
<proteinExistence type="predicted"/>
<evidence type="ECO:0000256" key="1">
    <source>
        <dbReference type="SAM" id="Phobius"/>
    </source>
</evidence>
<keyword evidence="1" id="KW-0472">Membrane</keyword>
<feature type="non-terminal residue" evidence="2">
    <location>
        <position position="155"/>
    </location>
</feature>
<feature type="transmembrane region" description="Helical" evidence="1">
    <location>
        <begin position="36"/>
        <end position="57"/>
    </location>
</feature>
<dbReference type="AlphaFoldDB" id="A0A3B1DJD7"/>
<reference evidence="2" key="1">
    <citation type="submission" date="2018-06" db="EMBL/GenBank/DDBJ databases">
        <authorList>
            <person name="Zhirakovskaya E."/>
        </authorList>
    </citation>
    <scope>NUCLEOTIDE SEQUENCE</scope>
</reference>
<dbReference type="EMBL" id="UOGL01000665">
    <property type="protein sequence ID" value="VAX42549.1"/>
    <property type="molecule type" value="Genomic_DNA"/>
</dbReference>
<protein>
    <submittedName>
        <fullName evidence="2">Uncharacterized protein</fullName>
    </submittedName>
</protein>
<name>A0A3B1DJD7_9ZZZZ</name>
<feature type="transmembrane region" description="Helical" evidence="1">
    <location>
        <begin position="69"/>
        <end position="88"/>
    </location>
</feature>
<gene>
    <name evidence="2" type="ORF">MNBD_PLANCTO02-1968</name>
</gene>
<keyword evidence="1" id="KW-0812">Transmembrane</keyword>
<evidence type="ECO:0000313" key="2">
    <source>
        <dbReference type="EMBL" id="VAX42549.1"/>
    </source>
</evidence>
<organism evidence="2">
    <name type="scientific">hydrothermal vent metagenome</name>
    <dbReference type="NCBI Taxonomy" id="652676"/>
    <lineage>
        <taxon>unclassified sequences</taxon>
        <taxon>metagenomes</taxon>
        <taxon>ecological metagenomes</taxon>
    </lineage>
</organism>
<sequence>MSTTVKKDSSQQYVDFDEYIDFQLQKTRRSIKLTDMLTAGTGVIVLVLGYLLVFVVLDHWVVEGGFGTLARVFMLSAILFGAIGWVVWKVAMPYLKRINPLFAARTLEVSDPQLKSSLLNFIDLAEGQREIPKHIREAMEKRAATTLAKVDVEEA</sequence>